<dbReference type="SUPFAM" id="SSF53474">
    <property type="entry name" value="alpha/beta-Hydrolases"/>
    <property type="match status" value="1"/>
</dbReference>
<evidence type="ECO:0000256" key="2">
    <source>
        <dbReference type="ARBA" id="ARBA00022963"/>
    </source>
</evidence>
<proteinExistence type="predicted"/>
<feature type="chain" id="PRO_5003076430" evidence="5">
    <location>
        <begin position="32"/>
        <end position="436"/>
    </location>
</feature>
<dbReference type="GO" id="GO:0003847">
    <property type="term" value="F:1-alkyl-2-acetylglycerophosphocholine esterase activity"/>
    <property type="evidence" value="ECO:0007669"/>
    <property type="project" value="TreeGrafter"/>
</dbReference>
<protein>
    <submittedName>
        <fullName evidence="6">Platelet-activating factor acetylhydrolase, plasma/intracellular isoform II</fullName>
    </submittedName>
</protein>
<dbReference type="AlphaFoldDB" id="D5SJI8"/>
<dbReference type="Pfam" id="PF03403">
    <property type="entry name" value="PAF-AH_p_II"/>
    <property type="match status" value="2"/>
</dbReference>
<gene>
    <name evidence="6" type="ORF">SCLAV_p0594</name>
</gene>
<keyword evidence="5" id="KW-0732">Signal</keyword>
<keyword evidence="2" id="KW-0442">Lipid degradation</keyword>
<dbReference type="PANTHER" id="PTHR10272">
    <property type="entry name" value="PLATELET-ACTIVATING FACTOR ACETYLHYDROLASE"/>
    <property type="match status" value="1"/>
</dbReference>
<dbReference type="GO" id="GO:0016042">
    <property type="term" value="P:lipid catabolic process"/>
    <property type="evidence" value="ECO:0007669"/>
    <property type="project" value="UniProtKB-KW"/>
</dbReference>
<name>D5SJI8_STRCL</name>
<dbReference type="Proteomes" id="UP000002357">
    <property type="component" value="Plasmid pSCL4"/>
</dbReference>
<keyword evidence="3" id="KW-0443">Lipid metabolism</keyword>
<accession>D5SJI8</accession>
<keyword evidence="7" id="KW-1185">Reference proteome</keyword>
<evidence type="ECO:0000256" key="4">
    <source>
        <dbReference type="SAM" id="MobiDB-lite"/>
    </source>
</evidence>
<sequence length="436" mass="45798">MIETHRGIHRGALAALLALSVTLPLAQTAMARPFPVSAAAPGSSFSAPDRPGSVPAPLVPSGPPASATSDGDGNGDGEIRKWYERIVLPRPTGPYAVGTSSLHLTDRDRQEPWVPGAGPRQSLVSLHYPARPRTGGPVAPYVRADEARALVETLGKDLLPPDSAGPIAGTRTWSRQDARPARGSFPLLVLSPGFGAPRQSLTHLAESLAGNGYVVASLDHAFESAATAFPDRGVLPCTACEKTETGEVGHAAVVEGRAKDVSHVLDRLLGPASVWRHSSMIDPRRIGMAGHSIGGASAARTMAEDPRVDAGVNMDGSFFSPVPEEGLRGRPFLLLGAEDGVPGGTDATWDDGWKRLDGWKRWLTVAGSHHLTFSDAPVLASALGVPGTPGGLSGRRSQQITRDCVTAFFDRHLKHADRPLLDGPTAANPEITFHSP</sequence>
<evidence type="ECO:0000256" key="3">
    <source>
        <dbReference type="ARBA" id="ARBA00023098"/>
    </source>
</evidence>
<dbReference type="Gene3D" id="3.40.50.1820">
    <property type="entry name" value="alpha/beta hydrolase"/>
    <property type="match status" value="1"/>
</dbReference>
<dbReference type="RefSeq" id="WP_003963182.1">
    <property type="nucleotide sequence ID" value="NZ_CM000914.1"/>
</dbReference>
<dbReference type="OrthoDB" id="569821at2"/>
<keyword evidence="6" id="KW-0614">Plasmid</keyword>
<dbReference type="EMBL" id="CM000914">
    <property type="protein sequence ID" value="EFG04081.2"/>
    <property type="molecule type" value="Genomic_DNA"/>
</dbReference>
<organism evidence="6 7">
    <name type="scientific">Streptomyces clavuligerus</name>
    <dbReference type="NCBI Taxonomy" id="1901"/>
    <lineage>
        <taxon>Bacteria</taxon>
        <taxon>Bacillati</taxon>
        <taxon>Actinomycetota</taxon>
        <taxon>Actinomycetes</taxon>
        <taxon>Kitasatosporales</taxon>
        <taxon>Streptomycetaceae</taxon>
        <taxon>Streptomyces</taxon>
    </lineage>
</organism>
<geneLocation type="plasmid" evidence="6 7">
    <name>pSCL4</name>
</geneLocation>
<evidence type="ECO:0000256" key="5">
    <source>
        <dbReference type="SAM" id="SignalP"/>
    </source>
</evidence>
<dbReference type="GeneID" id="93733728"/>
<dbReference type="PANTHER" id="PTHR10272:SF0">
    <property type="entry name" value="PLATELET-ACTIVATING FACTOR ACETYLHYDROLASE"/>
    <property type="match status" value="1"/>
</dbReference>
<reference evidence="6 7" key="1">
    <citation type="journal article" date="2010" name="Genome Biol. Evol.">
        <title>The sequence of a 1.8-mb bacterial linear plasmid reveals a rich evolutionary reservoir of secondary metabolic pathways.</title>
        <authorList>
            <person name="Medema M.H."/>
            <person name="Trefzer A."/>
            <person name="Kovalchuk A."/>
            <person name="van den Berg M."/>
            <person name="Mueller U."/>
            <person name="Heijne W."/>
            <person name="Wu L."/>
            <person name="Alam M.T."/>
            <person name="Ronning C.M."/>
            <person name="Nierman W.C."/>
            <person name="Bovenberg R.A.L."/>
            <person name="Breitling R."/>
            <person name="Takano E."/>
        </authorList>
    </citation>
    <scope>NUCLEOTIDE SEQUENCE [LARGE SCALE GENOMIC DNA]</scope>
    <source>
        <strain evidence="7">ATCC 27064 / DSM 738 / JCM 4710 / NBRC 13307 / NCIMB 12785 / NRRL 3585 / VKM Ac-602</strain>
        <plasmid evidence="6">pSCL4</plasmid>
    </source>
</reference>
<dbReference type="InterPro" id="IPR029058">
    <property type="entry name" value="AB_hydrolase_fold"/>
</dbReference>
<keyword evidence="1 6" id="KW-0378">Hydrolase</keyword>
<feature type="signal peptide" evidence="5">
    <location>
        <begin position="1"/>
        <end position="31"/>
    </location>
</feature>
<feature type="region of interest" description="Disordered" evidence="4">
    <location>
        <begin position="38"/>
        <end position="78"/>
    </location>
</feature>
<evidence type="ECO:0000313" key="7">
    <source>
        <dbReference type="Proteomes" id="UP000002357"/>
    </source>
</evidence>
<evidence type="ECO:0000256" key="1">
    <source>
        <dbReference type="ARBA" id="ARBA00022801"/>
    </source>
</evidence>
<dbReference type="eggNOG" id="COG4188">
    <property type="taxonomic scope" value="Bacteria"/>
</dbReference>
<evidence type="ECO:0000313" key="6">
    <source>
        <dbReference type="EMBL" id="EFG04081.2"/>
    </source>
</evidence>
<feature type="compositionally biased region" description="Low complexity" evidence="4">
    <location>
        <begin position="38"/>
        <end position="48"/>
    </location>
</feature>